<proteinExistence type="predicted"/>
<dbReference type="AlphaFoldDB" id="A0A914R1R6"/>
<sequence length="77" mass="8464">MERSWDPFLNDNERGVETVLGSFSARSVVPRDDDDWEDSGWGEPCETLNTSPGYRVSATSSSVSPVTGGEMTTRFTT</sequence>
<evidence type="ECO:0000313" key="2">
    <source>
        <dbReference type="Proteomes" id="UP000887564"/>
    </source>
</evidence>
<evidence type="ECO:0000256" key="1">
    <source>
        <dbReference type="SAM" id="MobiDB-lite"/>
    </source>
</evidence>
<feature type="compositionally biased region" description="Low complexity" evidence="1">
    <location>
        <begin position="56"/>
        <end position="67"/>
    </location>
</feature>
<feature type="region of interest" description="Disordered" evidence="1">
    <location>
        <begin position="46"/>
        <end position="77"/>
    </location>
</feature>
<organism evidence="2 3">
    <name type="scientific">Parascaris equorum</name>
    <name type="common">Equine roundworm</name>
    <dbReference type="NCBI Taxonomy" id="6256"/>
    <lineage>
        <taxon>Eukaryota</taxon>
        <taxon>Metazoa</taxon>
        <taxon>Ecdysozoa</taxon>
        <taxon>Nematoda</taxon>
        <taxon>Chromadorea</taxon>
        <taxon>Rhabditida</taxon>
        <taxon>Spirurina</taxon>
        <taxon>Ascaridomorpha</taxon>
        <taxon>Ascaridoidea</taxon>
        <taxon>Ascarididae</taxon>
        <taxon>Parascaris</taxon>
    </lineage>
</organism>
<dbReference type="WBParaSite" id="PEQ_0000039201-mRNA-1">
    <property type="protein sequence ID" value="PEQ_0000039201-mRNA-1"/>
    <property type="gene ID" value="PEQ_0000039201"/>
</dbReference>
<reference evidence="3" key="1">
    <citation type="submission" date="2022-11" db="UniProtKB">
        <authorList>
            <consortium name="WormBaseParasite"/>
        </authorList>
    </citation>
    <scope>IDENTIFICATION</scope>
</reference>
<evidence type="ECO:0000313" key="3">
    <source>
        <dbReference type="WBParaSite" id="PEQ_0000039201-mRNA-1"/>
    </source>
</evidence>
<name>A0A914R1R6_PAREQ</name>
<dbReference type="Proteomes" id="UP000887564">
    <property type="component" value="Unplaced"/>
</dbReference>
<accession>A0A914R1R6</accession>
<keyword evidence="2" id="KW-1185">Reference proteome</keyword>
<protein>
    <submittedName>
        <fullName evidence="3">Uncharacterized protein</fullName>
    </submittedName>
</protein>